<accession>A0A4U0X4T5</accession>
<dbReference type="PANTHER" id="PTHR23048">
    <property type="entry name" value="MYOSIN LIGHT CHAIN 1, 3"/>
    <property type="match status" value="1"/>
</dbReference>
<dbReference type="Proteomes" id="UP000309340">
    <property type="component" value="Unassembled WGS sequence"/>
</dbReference>
<dbReference type="PANTHER" id="PTHR23048:SF48">
    <property type="entry name" value="CENTRIN 3"/>
    <property type="match status" value="1"/>
</dbReference>
<dbReference type="EMBL" id="NAJQ01000386">
    <property type="protein sequence ID" value="TKA70707.1"/>
    <property type="molecule type" value="Genomic_DNA"/>
</dbReference>
<keyword evidence="6" id="KW-1185">Reference proteome</keyword>
<dbReference type="STRING" id="329884.A0A4U0X4T5"/>
<dbReference type="GO" id="GO:0005509">
    <property type="term" value="F:calcium ion binding"/>
    <property type="evidence" value="ECO:0007669"/>
    <property type="project" value="InterPro"/>
</dbReference>
<dbReference type="Gene3D" id="1.10.238.10">
    <property type="entry name" value="EF-hand"/>
    <property type="match status" value="2"/>
</dbReference>
<dbReference type="Pfam" id="PF00036">
    <property type="entry name" value="EF-hand_1"/>
    <property type="match status" value="1"/>
</dbReference>
<organism evidence="5 6">
    <name type="scientific">Friedmanniomyces simplex</name>
    <dbReference type="NCBI Taxonomy" id="329884"/>
    <lineage>
        <taxon>Eukaryota</taxon>
        <taxon>Fungi</taxon>
        <taxon>Dikarya</taxon>
        <taxon>Ascomycota</taxon>
        <taxon>Pezizomycotina</taxon>
        <taxon>Dothideomycetes</taxon>
        <taxon>Dothideomycetidae</taxon>
        <taxon>Mycosphaerellales</taxon>
        <taxon>Teratosphaeriaceae</taxon>
        <taxon>Friedmanniomyces</taxon>
    </lineage>
</organism>
<dbReference type="InterPro" id="IPR002048">
    <property type="entry name" value="EF_hand_dom"/>
</dbReference>
<comment type="caution">
    <text evidence="5">The sequence shown here is derived from an EMBL/GenBank/DDBJ whole genome shotgun (WGS) entry which is preliminary data.</text>
</comment>
<feature type="compositionally biased region" description="Basic and acidic residues" evidence="3">
    <location>
        <begin position="76"/>
        <end position="97"/>
    </location>
</feature>
<dbReference type="SMART" id="SM00054">
    <property type="entry name" value="EFh"/>
    <property type="match status" value="2"/>
</dbReference>
<feature type="region of interest" description="Disordered" evidence="3">
    <location>
        <begin position="1"/>
        <end position="97"/>
    </location>
</feature>
<feature type="domain" description="EF-hand" evidence="4">
    <location>
        <begin position="205"/>
        <end position="240"/>
    </location>
</feature>
<dbReference type="SUPFAM" id="SSF47473">
    <property type="entry name" value="EF-hand"/>
    <property type="match status" value="1"/>
</dbReference>
<reference evidence="5 6" key="1">
    <citation type="submission" date="2017-03" db="EMBL/GenBank/DDBJ databases">
        <title>Genomes of endolithic fungi from Antarctica.</title>
        <authorList>
            <person name="Coleine C."/>
            <person name="Masonjones S."/>
            <person name="Stajich J.E."/>
        </authorList>
    </citation>
    <scope>NUCLEOTIDE SEQUENCE [LARGE SCALE GENOMIC DNA]</scope>
    <source>
        <strain evidence="5 6">CCFEE 5184</strain>
    </source>
</reference>
<gene>
    <name evidence="5" type="ORF">B0A55_07359</name>
</gene>
<evidence type="ECO:0000256" key="3">
    <source>
        <dbReference type="SAM" id="MobiDB-lite"/>
    </source>
</evidence>
<dbReference type="InterPro" id="IPR050230">
    <property type="entry name" value="CALM/Myosin/TropC-like"/>
</dbReference>
<sequence>MATSTTHQPFPSRPYTSGLGRTAGGQQQNAFGGANTPYNTQTPFNAPQQQQQNPGYGPSGIGAAGGGGATTQQQREAQRLERERQERVERERREVEERGALEALSEEQREEVNEAFSLFDLDKDAHINYHELKVALKALGFDIPKSDILALLQSHGVPASSLNNNTRNQALPGINDRPTFVGPSRLLLSRAAFQHIAAQRISSRDPQEEILRAFELFDTDNKGRIDVGDLRRVARELQAMIDEFDVRGEGGIDRDAFVGICMG</sequence>
<evidence type="ECO:0000256" key="2">
    <source>
        <dbReference type="ARBA" id="ARBA00022723"/>
    </source>
</evidence>
<keyword evidence="2" id="KW-0479">Metal-binding</keyword>
<proteinExistence type="predicted"/>
<dbReference type="CDD" id="cd00051">
    <property type="entry name" value="EFh"/>
    <property type="match status" value="2"/>
</dbReference>
<dbReference type="GO" id="GO:0016460">
    <property type="term" value="C:myosin II complex"/>
    <property type="evidence" value="ECO:0007669"/>
    <property type="project" value="TreeGrafter"/>
</dbReference>
<feature type="compositionally biased region" description="Low complexity" evidence="3">
    <location>
        <begin position="24"/>
        <end position="54"/>
    </location>
</feature>
<evidence type="ECO:0000256" key="1">
    <source>
        <dbReference type="ARBA" id="ARBA00020786"/>
    </source>
</evidence>
<dbReference type="InterPro" id="IPR011992">
    <property type="entry name" value="EF-hand-dom_pair"/>
</dbReference>
<evidence type="ECO:0000259" key="4">
    <source>
        <dbReference type="PROSITE" id="PS50222"/>
    </source>
</evidence>
<dbReference type="AlphaFoldDB" id="A0A4U0X4T5"/>
<feature type="domain" description="EF-hand" evidence="4">
    <location>
        <begin position="107"/>
        <end position="142"/>
    </location>
</feature>
<evidence type="ECO:0000313" key="5">
    <source>
        <dbReference type="EMBL" id="TKA70707.1"/>
    </source>
</evidence>
<dbReference type="OrthoDB" id="343296at2759"/>
<dbReference type="PROSITE" id="PS50222">
    <property type="entry name" value="EF_HAND_2"/>
    <property type="match status" value="2"/>
</dbReference>
<name>A0A4U0X4T5_9PEZI</name>
<feature type="compositionally biased region" description="Gly residues" evidence="3">
    <location>
        <begin position="57"/>
        <end position="69"/>
    </location>
</feature>
<evidence type="ECO:0000313" key="6">
    <source>
        <dbReference type="Proteomes" id="UP000309340"/>
    </source>
</evidence>
<protein>
    <recommendedName>
        <fullName evidence="1">Calmodulin</fullName>
    </recommendedName>
</protein>
<dbReference type="Pfam" id="PF13405">
    <property type="entry name" value="EF-hand_6"/>
    <property type="match status" value="1"/>
</dbReference>